<dbReference type="EMBL" id="CAVLGL010000100">
    <property type="protein sequence ID" value="CAK1598196.1"/>
    <property type="molecule type" value="Genomic_DNA"/>
</dbReference>
<protein>
    <submittedName>
        <fullName evidence="1">Uncharacterized protein</fullName>
    </submittedName>
</protein>
<name>A0AAV1LRY3_9NEOP</name>
<sequence>MPMNGFYTPSGHVCYLINNYSSQQNDNPLLQQMVPAAYSQPLNMIAELNNKNNHVNYNSPAPCPRGSTDDSRSNIFSTLLSLPGTVANSLLNGEITV</sequence>
<proteinExistence type="predicted"/>
<dbReference type="AlphaFoldDB" id="A0AAV1LRY3"/>
<gene>
    <name evidence="1" type="ORF">PARMNEM_LOCUS17223</name>
</gene>
<organism evidence="1 2">
    <name type="scientific">Parnassius mnemosyne</name>
    <name type="common">clouded apollo</name>
    <dbReference type="NCBI Taxonomy" id="213953"/>
    <lineage>
        <taxon>Eukaryota</taxon>
        <taxon>Metazoa</taxon>
        <taxon>Ecdysozoa</taxon>
        <taxon>Arthropoda</taxon>
        <taxon>Hexapoda</taxon>
        <taxon>Insecta</taxon>
        <taxon>Pterygota</taxon>
        <taxon>Neoptera</taxon>
        <taxon>Endopterygota</taxon>
        <taxon>Lepidoptera</taxon>
        <taxon>Glossata</taxon>
        <taxon>Ditrysia</taxon>
        <taxon>Papilionoidea</taxon>
        <taxon>Papilionidae</taxon>
        <taxon>Parnassiinae</taxon>
        <taxon>Parnassini</taxon>
        <taxon>Parnassius</taxon>
        <taxon>Driopa</taxon>
    </lineage>
</organism>
<reference evidence="1 2" key="1">
    <citation type="submission" date="2023-11" db="EMBL/GenBank/DDBJ databases">
        <authorList>
            <person name="Hedman E."/>
            <person name="Englund M."/>
            <person name="Stromberg M."/>
            <person name="Nyberg Akerstrom W."/>
            <person name="Nylinder S."/>
            <person name="Jareborg N."/>
            <person name="Kallberg Y."/>
            <person name="Kronander E."/>
        </authorList>
    </citation>
    <scope>NUCLEOTIDE SEQUENCE [LARGE SCALE GENOMIC DNA]</scope>
</reference>
<dbReference type="Proteomes" id="UP001314205">
    <property type="component" value="Unassembled WGS sequence"/>
</dbReference>
<evidence type="ECO:0000313" key="1">
    <source>
        <dbReference type="EMBL" id="CAK1598196.1"/>
    </source>
</evidence>
<accession>A0AAV1LRY3</accession>
<keyword evidence="2" id="KW-1185">Reference proteome</keyword>
<evidence type="ECO:0000313" key="2">
    <source>
        <dbReference type="Proteomes" id="UP001314205"/>
    </source>
</evidence>
<comment type="caution">
    <text evidence="1">The sequence shown here is derived from an EMBL/GenBank/DDBJ whole genome shotgun (WGS) entry which is preliminary data.</text>
</comment>